<keyword evidence="8" id="KW-0675">Receptor</keyword>
<keyword evidence="4" id="KW-0812">Transmembrane</keyword>
<dbReference type="GO" id="GO:0044718">
    <property type="term" value="P:siderophore transmembrane transport"/>
    <property type="evidence" value="ECO:0007669"/>
    <property type="project" value="TreeGrafter"/>
</dbReference>
<comment type="subcellular location">
    <subcellularLocation>
        <location evidence="1">Cell outer membrane</location>
        <topology evidence="1">Multi-pass membrane protein</topology>
    </subcellularLocation>
</comment>
<dbReference type="InterPro" id="IPR039426">
    <property type="entry name" value="TonB-dep_rcpt-like"/>
</dbReference>
<keyword evidence="5" id="KW-0732">Signal</keyword>
<proteinExistence type="predicted"/>
<dbReference type="Pfam" id="PF13620">
    <property type="entry name" value="CarboxypepD_reg"/>
    <property type="match status" value="1"/>
</dbReference>
<dbReference type="PANTHER" id="PTHR30069:SF29">
    <property type="entry name" value="HEMOGLOBIN AND HEMOGLOBIN-HAPTOGLOBIN-BINDING PROTEIN 1-RELATED"/>
    <property type="match status" value="1"/>
</dbReference>
<gene>
    <name evidence="8" type="ORF">E6K76_06475</name>
</gene>
<keyword evidence="3" id="KW-1134">Transmembrane beta strand</keyword>
<keyword evidence="6" id="KW-0472">Membrane</keyword>
<organism evidence="8 9">
    <name type="scientific">Eiseniibacteriota bacterium</name>
    <dbReference type="NCBI Taxonomy" id="2212470"/>
    <lineage>
        <taxon>Bacteria</taxon>
        <taxon>Candidatus Eiseniibacteriota</taxon>
    </lineage>
</organism>
<evidence type="ECO:0000256" key="3">
    <source>
        <dbReference type="ARBA" id="ARBA00022452"/>
    </source>
</evidence>
<evidence type="ECO:0000256" key="2">
    <source>
        <dbReference type="ARBA" id="ARBA00022448"/>
    </source>
</evidence>
<dbReference type="Proteomes" id="UP000316852">
    <property type="component" value="Unassembled WGS sequence"/>
</dbReference>
<evidence type="ECO:0000256" key="4">
    <source>
        <dbReference type="ARBA" id="ARBA00022692"/>
    </source>
</evidence>
<dbReference type="SUPFAM" id="SSF56935">
    <property type="entry name" value="Porins"/>
    <property type="match status" value="1"/>
</dbReference>
<name>A0A538T5W5_UNCEI</name>
<evidence type="ECO:0000256" key="5">
    <source>
        <dbReference type="ARBA" id="ARBA00022729"/>
    </source>
</evidence>
<keyword evidence="2" id="KW-0813">Transport</keyword>
<evidence type="ECO:0000313" key="8">
    <source>
        <dbReference type="EMBL" id="TMQ58864.1"/>
    </source>
</evidence>
<dbReference type="PANTHER" id="PTHR30069">
    <property type="entry name" value="TONB-DEPENDENT OUTER MEMBRANE RECEPTOR"/>
    <property type="match status" value="1"/>
</dbReference>
<dbReference type="EMBL" id="VBOW01000028">
    <property type="protein sequence ID" value="TMQ58864.1"/>
    <property type="molecule type" value="Genomic_DNA"/>
</dbReference>
<accession>A0A538T5W5</accession>
<dbReference type="SUPFAM" id="SSF49464">
    <property type="entry name" value="Carboxypeptidase regulatory domain-like"/>
    <property type="match status" value="1"/>
</dbReference>
<dbReference type="InterPro" id="IPR036942">
    <property type="entry name" value="Beta-barrel_TonB_sf"/>
</dbReference>
<keyword evidence="7" id="KW-0998">Cell outer membrane</keyword>
<dbReference type="InterPro" id="IPR008969">
    <property type="entry name" value="CarboxyPept-like_regulatory"/>
</dbReference>
<evidence type="ECO:0000256" key="6">
    <source>
        <dbReference type="ARBA" id="ARBA00023136"/>
    </source>
</evidence>
<comment type="caution">
    <text evidence="8">The sequence shown here is derived from an EMBL/GenBank/DDBJ whole genome shotgun (WGS) entry which is preliminary data.</text>
</comment>
<sequence length="753" mass="80483">MGPVLLGAVKVLLVVQATQATVVGTVRDVETSQPLAGAVVALADLDHRATATDESGRYGLRQVPPGEHQITVRFIGYAQHSLHALVPREGELTINFWLRSEPVRIQAIDVRAPAIARAGDTAEFPDREISVDAVRNHPLLAEPDVFEALGGGEVFLRPESPSGVNVRGSASDQTAYLLDGIPVFNPFHAGGMSSGWNPDALSRLHLSATAPLLAYPHSLSGAIEAVTRAPGDRLRAQGSVSTIQSRLTFDAPLGTDGAGYLVSLRSGLPDGIAPRQEASYLRGETGDWLAKLEAPVLGGRVQLLGYGNENDLNTAAAVSTDDGTAQDARRNVFEWYSRSLGARWRRVFSGTAVNVLGWSAAGEEGSIWSARAGWVDMAAARRDQGLLAAVEHSSPRTTTAAELRLEESRTSYRVQPDSAGGPSWRLTAITPVATALARHSRMLNRQIEFKLGAALAAIRGEMRFGPDAQLAWHPSKELTLSGSYARTHQFAQSLRNPESVVGNVFPVDVYLGAGASGVPVARCEQDVIAADFRPRRGLRFALQAYERRSDGLVLVAPRDGEPFATGPFAIGSGVSRGVSADAAVNATRYGIVARYGYQRVRLTYGDLSYTPENSAMHLLEGGVTAFPSATTSIRLGATAAMGRRTTAISDGFEWEAFNLLDKGSEFGGSPHYDGEQLGATALPAYLRVDLGLRKQWHVGVGANHATVALFATVTNILGRKNILTYARDPSTGELFGIEMRPRAPLVVGLDWGF</sequence>
<evidence type="ECO:0000313" key="9">
    <source>
        <dbReference type="Proteomes" id="UP000316852"/>
    </source>
</evidence>
<dbReference type="GO" id="GO:0009279">
    <property type="term" value="C:cell outer membrane"/>
    <property type="evidence" value="ECO:0007669"/>
    <property type="project" value="UniProtKB-SubCell"/>
</dbReference>
<evidence type="ECO:0000256" key="7">
    <source>
        <dbReference type="ARBA" id="ARBA00023237"/>
    </source>
</evidence>
<dbReference type="Gene3D" id="2.60.40.1120">
    <property type="entry name" value="Carboxypeptidase-like, regulatory domain"/>
    <property type="match status" value="1"/>
</dbReference>
<evidence type="ECO:0000256" key="1">
    <source>
        <dbReference type="ARBA" id="ARBA00004571"/>
    </source>
</evidence>
<reference evidence="8 9" key="1">
    <citation type="journal article" date="2019" name="Nat. Microbiol.">
        <title>Mediterranean grassland soil C-N compound turnover is dependent on rainfall and depth, and is mediated by genomically divergent microorganisms.</title>
        <authorList>
            <person name="Diamond S."/>
            <person name="Andeer P.F."/>
            <person name="Li Z."/>
            <person name="Crits-Christoph A."/>
            <person name="Burstein D."/>
            <person name="Anantharaman K."/>
            <person name="Lane K.R."/>
            <person name="Thomas B.C."/>
            <person name="Pan C."/>
            <person name="Northen T.R."/>
            <person name="Banfield J.F."/>
        </authorList>
    </citation>
    <scope>NUCLEOTIDE SEQUENCE [LARGE SCALE GENOMIC DNA]</scope>
    <source>
        <strain evidence="8">WS_6</strain>
    </source>
</reference>
<dbReference type="Gene3D" id="2.40.170.20">
    <property type="entry name" value="TonB-dependent receptor, beta-barrel domain"/>
    <property type="match status" value="1"/>
</dbReference>
<protein>
    <submittedName>
        <fullName evidence="8">TonB-dependent receptor</fullName>
    </submittedName>
</protein>
<dbReference type="AlphaFoldDB" id="A0A538T5W5"/>
<dbReference type="GO" id="GO:0015344">
    <property type="term" value="F:siderophore uptake transmembrane transporter activity"/>
    <property type="evidence" value="ECO:0007669"/>
    <property type="project" value="TreeGrafter"/>
</dbReference>